<protein>
    <submittedName>
        <fullName evidence="1">Uncharacterized protein</fullName>
    </submittedName>
</protein>
<reference evidence="1" key="1">
    <citation type="submission" date="2022-04" db="EMBL/GenBank/DDBJ databases">
        <title>Genome of the entomopathogenic fungus Entomophthora muscae.</title>
        <authorList>
            <person name="Elya C."/>
            <person name="Lovett B.R."/>
            <person name="Lee E."/>
            <person name="Macias A.M."/>
            <person name="Hajek A.E."/>
            <person name="De Bivort B.L."/>
            <person name="Kasson M.T."/>
            <person name="De Fine Licht H.H."/>
            <person name="Stajich J.E."/>
        </authorList>
    </citation>
    <scope>NUCLEOTIDE SEQUENCE</scope>
    <source>
        <strain evidence="1">Berkeley</strain>
    </source>
</reference>
<gene>
    <name evidence="1" type="ORF">DSO57_1038598</name>
</gene>
<organism evidence="1 2">
    <name type="scientific">Entomophthora muscae</name>
    <dbReference type="NCBI Taxonomy" id="34485"/>
    <lineage>
        <taxon>Eukaryota</taxon>
        <taxon>Fungi</taxon>
        <taxon>Fungi incertae sedis</taxon>
        <taxon>Zoopagomycota</taxon>
        <taxon>Entomophthoromycotina</taxon>
        <taxon>Entomophthoromycetes</taxon>
        <taxon>Entomophthorales</taxon>
        <taxon>Entomophthoraceae</taxon>
        <taxon>Entomophthora</taxon>
    </lineage>
</organism>
<evidence type="ECO:0000313" key="2">
    <source>
        <dbReference type="Proteomes" id="UP001165960"/>
    </source>
</evidence>
<accession>A0ACC2S0L7</accession>
<proteinExistence type="predicted"/>
<dbReference type="EMBL" id="QTSX02006186">
    <property type="protein sequence ID" value="KAJ9055893.1"/>
    <property type="molecule type" value="Genomic_DNA"/>
</dbReference>
<keyword evidence="2" id="KW-1185">Reference proteome</keyword>
<name>A0ACC2S0L7_9FUNG</name>
<dbReference type="Proteomes" id="UP001165960">
    <property type="component" value="Unassembled WGS sequence"/>
</dbReference>
<evidence type="ECO:0000313" key="1">
    <source>
        <dbReference type="EMBL" id="KAJ9055893.1"/>
    </source>
</evidence>
<sequence length="82" mass="9334">MSRKIDALSRSDDDPYEHPYEKKLLRNVANALLNKTAPIVKAGLLGPSLMLYLTFWPLEKGSLLPQIWTIFAISFQPSVTRF</sequence>
<comment type="caution">
    <text evidence="1">The sequence shown here is derived from an EMBL/GenBank/DDBJ whole genome shotgun (WGS) entry which is preliminary data.</text>
</comment>